<evidence type="ECO:0000256" key="9">
    <source>
        <dbReference type="RuleBase" id="RU000492"/>
    </source>
</evidence>
<dbReference type="GO" id="GO:0003724">
    <property type="term" value="F:RNA helicase activity"/>
    <property type="evidence" value="ECO:0007669"/>
    <property type="project" value="UniProtKB-EC"/>
</dbReference>
<dbReference type="GO" id="GO:0005524">
    <property type="term" value="F:ATP binding"/>
    <property type="evidence" value="ECO:0007669"/>
    <property type="project" value="UniProtKB-KW"/>
</dbReference>
<keyword evidence="7" id="KW-0539">Nucleus</keyword>
<dbReference type="EMBL" id="JADGJD010001931">
    <property type="protein sequence ID" value="KAJ3036508.1"/>
    <property type="molecule type" value="Genomic_DNA"/>
</dbReference>
<dbReference type="GO" id="GO:0005634">
    <property type="term" value="C:nucleus"/>
    <property type="evidence" value="ECO:0007669"/>
    <property type="project" value="UniProtKB-SubCell"/>
</dbReference>
<dbReference type="PANTHER" id="PTHR47958">
    <property type="entry name" value="ATP-DEPENDENT RNA HELICASE DBP3"/>
    <property type="match status" value="1"/>
</dbReference>
<evidence type="ECO:0000256" key="6">
    <source>
        <dbReference type="ARBA" id="ARBA00022840"/>
    </source>
</evidence>
<dbReference type="CDD" id="cd18787">
    <property type="entry name" value="SF2_C_DEAD"/>
    <property type="match status" value="1"/>
</dbReference>
<keyword evidence="15" id="KW-1185">Reference proteome</keyword>
<dbReference type="AlphaFoldDB" id="A0AAD5S4E3"/>
<dbReference type="GO" id="GO:0003676">
    <property type="term" value="F:nucleic acid binding"/>
    <property type="evidence" value="ECO:0007669"/>
    <property type="project" value="InterPro"/>
</dbReference>
<dbReference type="InterPro" id="IPR027417">
    <property type="entry name" value="P-loop_NTPase"/>
</dbReference>
<keyword evidence="5 9" id="KW-0347">Helicase</keyword>
<dbReference type="InterPro" id="IPR014001">
    <property type="entry name" value="Helicase_ATP-bd"/>
</dbReference>
<keyword evidence="6 9" id="KW-0067">ATP-binding</keyword>
<dbReference type="PROSITE" id="PS51194">
    <property type="entry name" value="HELICASE_CTER"/>
    <property type="match status" value="1"/>
</dbReference>
<evidence type="ECO:0000256" key="1">
    <source>
        <dbReference type="ARBA" id="ARBA00004123"/>
    </source>
</evidence>
<dbReference type="InterPro" id="IPR011545">
    <property type="entry name" value="DEAD/DEAH_box_helicase_dom"/>
</dbReference>
<evidence type="ECO:0000256" key="2">
    <source>
        <dbReference type="ARBA" id="ARBA00012552"/>
    </source>
</evidence>
<feature type="non-terminal residue" evidence="14">
    <location>
        <position position="1"/>
    </location>
</feature>
<dbReference type="Pfam" id="PF00270">
    <property type="entry name" value="DEAD"/>
    <property type="match status" value="1"/>
</dbReference>
<evidence type="ECO:0000256" key="10">
    <source>
        <dbReference type="SAM" id="MobiDB-lite"/>
    </source>
</evidence>
<reference evidence="14" key="1">
    <citation type="submission" date="2020-05" db="EMBL/GenBank/DDBJ databases">
        <title>Phylogenomic resolution of chytrid fungi.</title>
        <authorList>
            <person name="Stajich J.E."/>
            <person name="Amses K."/>
            <person name="Simmons R."/>
            <person name="Seto K."/>
            <person name="Myers J."/>
            <person name="Bonds A."/>
            <person name="Quandt C.A."/>
            <person name="Barry K."/>
            <person name="Liu P."/>
            <person name="Grigoriev I."/>
            <person name="Longcore J.E."/>
            <person name="James T.Y."/>
        </authorList>
    </citation>
    <scope>NUCLEOTIDE SEQUENCE</scope>
    <source>
        <strain evidence="14">JEL0318</strain>
    </source>
</reference>
<evidence type="ECO:0000313" key="15">
    <source>
        <dbReference type="Proteomes" id="UP001212841"/>
    </source>
</evidence>
<name>A0AAD5S4E3_9FUNG</name>
<proteinExistence type="inferred from homology"/>
<evidence type="ECO:0000259" key="11">
    <source>
        <dbReference type="PROSITE" id="PS51192"/>
    </source>
</evidence>
<keyword evidence="3 9" id="KW-0547">Nucleotide-binding</keyword>
<gene>
    <name evidence="14" type="ORF">HK097_003823</name>
</gene>
<dbReference type="InterPro" id="IPR014014">
    <property type="entry name" value="RNA_helicase_DEAD_Q_motif"/>
</dbReference>
<evidence type="ECO:0000256" key="8">
    <source>
        <dbReference type="PROSITE-ProRule" id="PRU00552"/>
    </source>
</evidence>
<sequence>MPSADKRYGTSTRGAGRFNPYSRNEKSGGYGNRNGGGYGGGGGGGNYNNDVFHQYEQFPKFDTLTPFRSDFSDALNMEVLGKMTQKEVMDYRKTHNMTLTGKDIPNPILSFAGANFPAPVMTALEAGGFESPTPIQAQGFSMALSGKNVVGIAQTGSGKTLSFVLPALVHILDQQPVQRGEGPIALVLAPTRELAVQIQEVAAKFGRAVGVRSTCLYGGASKGPQIRDLNGSPQFLIATPGRLLDLLQAGKTNLRRITYLVLDEADRMLDMGFEQPLRDILAQIRPDRQMLFWSATWPKNVRRLANDFLSNDHITVQVGSTELQANKRIEQVVRFVSEYDKEEALAKLLTEIWEKIPEPEATRQMCRTIIFSNKKHLCDKLVHAMNENNWPAISIHGDKDQRERDYALHQFKSGQTPILVATDVAARGLDVKDVQNVINYDFPNNIEDYVHRIGRTARGKDTTGTAYTFFDRGNKQDAGGARDLAGLIRDAGQVVPAQLEEL</sequence>
<dbReference type="PROSITE" id="PS51195">
    <property type="entry name" value="Q_MOTIF"/>
    <property type="match status" value="1"/>
</dbReference>
<evidence type="ECO:0000256" key="5">
    <source>
        <dbReference type="ARBA" id="ARBA00022806"/>
    </source>
</evidence>
<dbReference type="InterPro" id="IPR001650">
    <property type="entry name" value="Helicase_C-like"/>
</dbReference>
<dbReference type="InterPro" id="IPR000629">
    <property type="entry name" value="RNA-helicase_DEAD-box_CS"/>
</dbReference>
<dbReference type="FunFam" id="3.40.50.300:FF:000079">
    <property type="entry name" value="probable ATP-dependent RNA helicase DDX17"/>
    <property type="match status" value="1"/>
</dbReference>
<comment type="caution">
    <text evidence="14">The sequence shown here is derived from an EMBL/GenBank/DDBJ whole genome shotgun (WGS) entry which is preliminary data.</text>
</comment>
<dbReference type="SUPFAM" id="SSF52540">
    <property type="entry name" value="P-loop containing nucleoside triphosphate hydrolases"/>
    <property type="match status" value="1"/>
</dbReference>
<protein>
    <recommendedName>
        <fullName evidence="2">RNA helicase</fullName>
        <ecNumber evidence="2">3.6.4.13</ecNumber>
    </recommendedName>
</protein>
<feature type="short sequence motif" description="Q motif" evidence="8">
    <location>
        <begin position="109"/>
        <end position="137"/>
    </location>
</feature>
<evidence type="ECO:0000256" key="3">
    <source>
        <dbReference type="ARBA" id="ARBA00022741"/>
    </source>
</evidence>
<feature type="region of interest" description="Disordered" evidence="10">
    <location>
        <begin position="1"/>
        <end position="36"/>
    </location>
</feature>
<dbReference type="GO" id="GO:0016787">
    <property type="term" value="F:hydrolase activity"/>
    <property type="evidence" value="ECO:0007669"/>
    <property type="project" value="UniProtKB-KW"/>
</dbReference>
<evidence type="ECO:0000259" key="12">
    <source>
        <dbReference type="PROSITE" id="PS51194"/>
    </source>
</evidence>
<evidence type="ECO:0000256" key="7">
    <source>
        <dbReference type="ARBA" id="ARBA00023242"/>
    </source>
</evidence>
<dbReference type="SMART" id="SM00490">
    <property type="entry name" value="HELICc"/>
    <property type="match status" value="1"/>
</dbReference>
<comment type="subcellular location">
    <subcellularLocation>
        <location evidence="1">Nucleus</location>
    </subcellularLocation>
</comment>
<accession>A0AAD5S4E3</accession>
<keyword evidence="4 9" id="KW-0378">Hydrolase</keyword>
<organism evidence="14 15">
    <name type="scientific">Rhizophlyctis rosea</name>
    <dbReference type="NCBI Taxonomy" id="64517"/>
    <lineage>
        <taxon>Eukaryota</taxon>
        <taxon>Fungi</taxon>
        <taxon>Fungi incertae sedis</taxon>
        <taxon>Chytridiomycota</taxon>
        <taxon>Chytridiomycota incertae sedis</taxon>
        <taxon>Chytridiomycetes</taxon>
        <taxon>Rhizophlyctidales</taxon>
        <taxon>Rhizophlyctidaceae</taxon>
        <taxon>Rhizophlyctis</taxon>
    </lineage>
</organism>
<dbReference type="Pfam" id="PF00271">
    <property type="entry name" value="Helicase_C"/>
    <property type="match status" value="1"/>
</dbReference>
<dbReference type="Gene3D" id="3.40.50.300">
    <property type="entry name" value="P-loop containing nucleotide triphosphate hydrolases"/>
    <property type="match status" value="2"/>
</dbReference>
<feature type="domain" description="Helicase ATP-binding" evidence="11">
    <location>
        <begin position="140"/>
        <end position="315"/>
    </location>
</feature>
<evidence type="ECO:0000259" key="13">
    <source>
        <dbReference type="PROSITE" id="PS51195"/>
    </source>
</evidence>
<dbReference type="EC" id="3.6.4.13" evidence="2"/>
<evidence type="ECO:0000256" key="4">
    <source>
        <dbReference type="ARBA" id="ARBA00022801"/>
    </source>
</evidence>
<feature type="domain" description="Helicase C-terminal" evidence="12">
    <location>
        <begin position="344"/>
        <end position="502"/>
    </location>
</feature>
<dbReference type="PROSITE" id="PS00039">
    <property type="entry name" value="DEAD_ATP_HELICASE"/>
    <property type="match status" value="1"/>
</dbReference>
<dbReference type="PROSITE" id="PS51192">
    <property type="entry name" value="HELICASE_ATP_BIND_1"/>
    <property type="match status" value="1"/>
</dbReference>
<evidence type="ECO:0000313" key="14">
    <source>
        <dbReference type="EMBL" id="KAJ3036508.1"/>
    </source>
</evidence>
<feature type="domain" description="DEAD-box RNA helicase Q" evidence="13">
    <location>
        <begin position="109"/>
        <end position="137"/>
    </location>
</feature>
<dbReference type="Proteomes" id="UP001212841">
    <property type="component" value="Unassembled WGS sequence"/>
</dbReference>
<comment type="similarity">
    <text evidence="9">Belongs to the DEAD box helicase family.</text>
</comment>
<dbReference type="SMART" id="SM00487">
    <property type="entry name" value="DEXDc"/>
    <property type="match status" value="1"/>
</dbReference>
<dbReference type="FunFam" id="3.40.50.300:FF:000008">
    <property type="entry name" value="ATP-dependent RNA helicase RhlB"/>
    <property type="match status" value="1"/>
</dbReference>